<dbReference type="SUPFAM" id="SSF52540">
    <property type="entry name" value="P-loop containing nucleoside triphosphate hydrolases"/>
    <property type="match status" value="1"/>
</dbReference>
<dbReference type="InterPro" id="IPR013632">
    <property type="entry name" value="Rad51_C"/>
</dbReference>
<proteinExistence type="predicted"/>
<name>A0AAD8GCP2_ACIOX</name>
<dbReference type="InterPro" id="IPR027417">
    <property type="entry name" value="P-loop_NTPase"/>
</dbReference>
<dbReference type="InterPro" id="IPR030547">
    <property type="entry name" value="XRCC2"/>
</dbReference>
<dbReference type="EMBL" id="JAGXEW010000004">
    <property type="protein sequence ID" value="KAK1171991.1"/>
    <property type="molecule type" value="Genomic_DNA"/>
</dbReference>
<dbReference type="InterPro" id="IPR020588">
    <property type="entry name" value="RecA_ATP-bd"/>
</dbReference>
<dbReference type="Gene3D" id="3.40.50.300">
    <property type="entry name" value="P-loop containing nucleotide triphosphate hydrolases"/>
    <property type="match status" value="1"/>
</dbReference>
<dbReference type="GO" id="GO:0140664">
    <property type="term" value="F:ATP-dependent DNA damage sensor activity"/>
    <property type="evidence" value="ECO:0007669"/>
    <property type="project" value="InterPro"/>
</dbReference>
<dbReference type="GO" id="GO:0005524">
    <property type="term" value="F:ATP binding"/>
    <property type="evidence" value="ECO:0007669"/>
    <property type="project" value="InterPro"/>
</dbReference>
<evidence type="ECO:0000313" key="2">
    <source>
        <dbReference type="EMBL" id="KAK1171991.1"/>
    </source>
</evidence>
<keyword evidence="3" id="KW-1185">Reference proteome</keyword>
<evidence type="ECO:0000259" key="1">
    <source>
        <dbReference type="PROSITE" id="PS50162"/>
    </source>
</evidence>
<gene>
    <name evidence="2" type="primary">Xrcc2</name>
    <name evidence="2" type="ORF">AOXY_G4455</name>
</gene>
<comment type="caution">
    <text evidence="2">The sequence shown here is derived from an EMBL/GenBank/DDBJ whole genome shotgun (WGS) entry which is preliminary data.</text>
</comment>
<evidence type="ECO:0000313" key="3">
    <source>
        <dbReference type="Proteomes" id="UP001230051"/>
    </source>
</evidence>
<sequence length="285" mass="32084">MTHDFRQTETGTELLARLEGRRSLKSLEPRIFAGEGFPVQGDVIEFHGAEGTGKTETLYHLVSRCILPTAAGGLEVEVLFIDTDSHFDMLRLVSILEQRLPQSSEETVRQCLRRLFLVHCSSTVQLLLTLHYLENMLCTRPALCLLLVDSISAFYWIDRNSGGESLAQQEASLRKCTELLEKLISDYHLVLFASTQAIVQGYAPEASRTAEAGTPWRQRPSADASYSKPYLCRSWQRMVTHRMVFSKTDTLKDDKQVFSIVSSHTKSKITSRCSFLITDGGAQFL</sequence>
<organism evidence="2 3">
    <name type="scientific">Acipenser oxyrinchus oxyrinchus</name>
    <dbReference type="NCBI Taxonomy" id="40147"/>
    <lineage>
        <taxon>Eukaryota</taxon>
        <taxon>Metazoa</taxon>
        <taxon>Chordata</taxon>
        <taxon>Craniata</taxon>
        <taxon>Vertebrata</taxon>
        <taxon>Euteleostomi</taxon>
        <taxon>Actinopterygii</taxon>
        <taxon>Chondrostei</taxon>
        <taxon>Acipenseriformes</taxon>
        <taxon>Acipenseridae</taxon>
        <taxon>Acipenser</taxon>
    </lineage>
</organism>
<feature type="domain" description="RecA family profile 1" evidence="1">
    <location>
        <begin position="16"/>
        <end position="197"/>
    </location>
</feature>
<dbReference type="GO" id="GO:0005813">
    <property type="term" value="C:centrosome"/>
    <property type="evidence" value="ECO:0007669"/>
    <property type="project" value="TreeGrafter"/>
</dbReference>
<dbReference type="PROSITE" id="PS50162">
    <property type="entry name" value="RECA_2"/>
    <property type="match status" value="1"/>
</dbReference>
<dbReference type="GO" id="GO:0033063">
    <property type="term" value="C:Rad51B-Rad51C-Rad51D-XRCC2 complex"/>
    <property type="evidence" value="ECO:0007669"/>
    <property type="project" value="InterPro"/>
</dbReference>
<dbReference type="GO" id="GO:0042148">
    <property type="term" value="P:DNA strand invasion"/>
    <property type="evidence" value="ECO:0007669"/>
    <property type="project" value="TreeGrafter"/>
</dbReference>
<dbReference type="GO" id="GO:0000724">
    <property type="term" value="P:double-strand break repair via homologous recombination"/>
    <property type="evidence" value="ECO:0007669"/>
    <property type="project" value="InterPro"/>
</dbReference>
<dbReference type="GO" id="GO:0000400">
    <property type="term" value="F:four-way junction DNA binding"/>
    <property type="evidence" value="ECO:0007669"/>
    <property type="project" value="TreeGrafter"/>
</dbReference>
<dbReference type="PANTHER" id="PTHR46644:SF2">
    <property type="entry name" value="DNA REPAIR PROTEIN XRCC2"/>
    <property type="match status" value="1"/>
</dbReference>
<dbReference type="Pfam" id="PF08423">
    <property type="entry name" value="Rad51"/>
    <property type="match status" value="1"/>
</dbReference>
<dbReference type="AlphaFoldDB" id="A0AAD8GCP2"/>
<dbReference type="PANTHER" id="PTHR46644">
    <property type="entry name" value="DNA REPAIR PROTEIN XRCC2"/>
    <property type="match status" value="1"/>
</dbReference>
<dbReference type="Proteomes" id="UP001230051">
    <property type="component" value="Unassembled WGS sequence"/>
</dbReference>
<dbReference type="CDD" id="cd19490">
    <property type="entry name" value="XRCC2"/>
    <property type="match status" value="1"/>
</dbReference>
<protein>
    <submittedName>
        <fullName evidence="2">DNA repair protein XRCC2-like</fullName>
    </submittedName>
</protein>
<reference evidence="2" key="1">
    <citation type="submission" date="2022-02" db="EMBL/GenBank/DDBJ databases">
        <title>Atlantic sturgeon de novo genome assembly.</title>
        <authorList>
            <person name="Stock M."/>
            <person name="Klopp C."/>
            <person name="Guiguen Y."/>
            <person name="Cabau C."/>
            <person name="Parinello H."/>
            <person name="Santidrian Yebra-Pimentel E."/>
            <person name="Kuhl H."/>
            <person name="Dirks R.P."/>
            <person name="Guessner J."/>
            <person name="Wuertz S."/>
            <person name="Du K."/>
            <person name="Schartl M."/>
        </authorList>
    </citation>
    <scope>NUCLEOTIDE SEQUENCE</scope>
    <source>
        <strain evidence="2">STURGEONOMICS-FGT-2020</strain>
        <tissue evidence="2">Whole blood</tissue>
    </source>
</reference>
<accession>A0AAD8GCP2</accession>
<dbReference type="GO" id="GO:0005657">
    <property type="term" value="C:replication fork"/>
    <property type="evidence" value="ECO:0007669"/>
    <property type="project" value="InterPro"/>
</dbReference>